<dbReference type="RefSeq" id="WP_068770526.1">
    <property type="nucleotide sequence ID" value="NZ_CP109796.1"/>
</dbReference>
<dbReference type="Gene3D" id="1.50.10.10">
    <property type="match status" value="1"/>
</dbReference>
<evidence type="ECO:0000256" key="1">
    <source>
        <dbReference type="ARBA" id="ARBA00022801"/>
    </source>
</evidence>
<dbReference type="GO" id="GO:0005975">
    <property type="term" value="P:carbohydrate metabolic process"/>
    <property type="evidence" value="ECO:0007669"/>
    <property type="project" value="InterPro"/>
</dbReference>
<dbReference type="Proteomes" id="UP000078486">
    <property type="component" value="Unassembled WGS sequence"/>
</dbReference>
<dbReference type="PANTHER" id="PTHR33886">
    <property type="entry name" value="UNSATURATED RHAMNOGALACTURONAN HYDROLASE (EUROFUNG)"/>
    <property type="match status" value="1"/>
</dbReference>
<dbReference type="STRING" id="1184151.AW736_12290"/>
<dbReference type="InterPro" id="IPR052043">
    <property type="entry name" value="PolySaccharide_Degr_Enz"/>
</dbReference>
<name>A0A178IK59_9BACT</name>
<accession>A0A178IK59</accession>
<dbReference type="InterPro" id="IPR010905">
    <property type="entry name" value="Glyco_hydro_88"/>
</dbReference>
<dbReference type="AlphaFoldDB" id="A0A178IK59"/>
<reference evidence="2 3" key="1">
    <citation type="submission" date="2016-01" db="EMBL/GenBank/DDBJ databases">
        <title>High potential of lignocellulose degradation of a new Verrucomicrobia species.</title>
        <authorList>
            <person name="Wang Y."/>
            <person name="Shi Y."/>
            <person name="Qiu Z."/>
            <person name="Liu S."/>
            <person name="Yang H."/>
        </authorList>
    </citation>
    <scope>NUCLEOTIDE SEQUENCE [LARGE SCALE GENOMIC DNA]</scope>
    <source>
        <strain evidence="2 3">TSB47</strain>
    </source>
</reference>
<evidence type="ECO:0000313" key="3">
    <source>
        <dbReference type="Proteomes" id="UP000078486"/>
    </source>
</evidence>
<dbReference type="GO" id="GO:0016787">
    <property type="term" value="F:hydrolase activity"/>
    <property type="evidence" value="ECO:0007669"/>
    <property type="project" value="UniProtKB-KW"/>
</dbReference>
<organism evidence="2 3">
    <name type="scientific">Termitidicoccus mucosus</name>
    <dbReference type="NCBI Taxonomy" id="1184151"/>
    <lineage>
        <taxon>Bacteria</taxon>
        <taxon>Pseudomonadati</taxon>
        <taxon>Verrucomicrobiota</taxon>
        <taxon>Opitutia</taxon>
        <taxon>Opitutales</taxon>
        <taxon>Opitutaceae</taxon>
        <taxon>Termitidicoccus</taxon>
    </lineage>
</organism>
<protein>
    <submittedName>
        <fullName evidence="2">Glycosyl hydrolase family 88</fullName>
    </submittedName>
</protein>
<dbReference type="EMBL" id="LRRQ01000085">
    <property type="protein sequence ID" value="OAM89635.1"/>
    <property type="molecule type" value="Genomic_DNA"/>
</dbReference>
<sequence>MLETSSLQEITARTIRRMTELQTDPSQEQCPIDIVAFDSWEWPQGVGLYGLFKRYEQSGDASLLDYMKGWYERRMQAGLPERNVNTTAPMLCLAHLCEVTENAQWMKACDDWAEWVMHEMARTTDGGLQHDTTGHSNAGQIWADTLYMTVLFLAKMGMVRKRADYVEEAIQQFLIHIKYLFDRGTGLWFHGWTFANRTNFANARWARGNCWFTAGVVDFLEMADLPASTRGYLIATLRAQAEALERSQARDGLWHTLIDDPGSYEEASATAGFGYGILKGVRMGYLPARFRECGNRALEAVIRNITPDGTLQNVSFGTPMGLDLDHYRKIPVCPMPYGQALAVLLLGEAIRH</sequence>
<comment type="caution">
    <text evidence="2">The sequence shown here is derived from an EMBL/GenBank/DDBJ whole genome shotgun (WGS) entry which is preliminary data.</text>
</comment>
<gene>
    <name evidence="2" type="ORF">AW736_12290</name>
</gene>
<dbReference type="Pfam" id="PF07470">
    <property type="entry name" value="Glyco_hydro_88"/>
    <property type="match status" value="1"/>
</dbReference>
<dbReference type="InterPro" id="IPR012341">
    <property type="entry name" value="6hp_glycosidase-like_sf"/>
</dbReference>
<dbReference type="SUPFAM" id="SSF48208">
    <property type="entry name" value="Six-hairpin glycosidases"/>
    <property type="match status" value="1"/>
</dbReference>
<evidence type="ECO:0000313" key="2">
    <source>
        <dbReference type="EMBL" id="OAM89635.1"/>
    </source>
</evidence>
<proteinExistence type="predicted"/>
<dbReference type="InterPro" id="IPR008928">
    <property type="entry name" value="6-hairpin_glycosidase_sf"/>
</dbReference>
<dbReference type="OrthoDB" id="9807186at2"/>
<dbReference type="PANTHER" id="PTHR33886:SF8">
    <property type="entry name" value="UNSATURATED RHAMNOGALACTURONAN HYDROLASE (EUROFUNG)"/>
    <property type="match status" value="1"/>
</dbReference>
<keyword evidence="1 2" id="KW-0378">Hydrolase</keyword>
<keyword evidence="3" id="KW-1185">Reference proteome</keyword>